<keyword evidence="4" id="KW-1185">Reference proteome</keyword>
<proteinExistence type="predicted"/>
<comment type="caution">
    <text evidence="3">The sequence shown here is derived from an EMBL/GenBank/DDBJ whole genome shotgun (WGS) entry which is preliminary data.</text>
</comment>
<dbReference type="OrthoDB" id="10277767at2759"/>
<gene>
    <name evidence="3" type="ORF">NSK_006095</name>
</gene>
<dbReference type="EMBL" id="SDOX01000096">
    <property type="protein sequence ID" value="TFJ82671.1"/>
    <property type="molecule type" value="Genomic_DNA"/>
</dbReference>
<evidence type="ECO:0000313" key="3">
    <source>
        <dbReference type="EMBL" id="TFJ82671.1"/>
    </source>
</evidence>
<feature type="transmembrane region" description="Helical" evidence="2">
    <location>
        <begin position="70"/>
        <end position="88"/>
    </location>
</feature>
<evidence type="ECO:0000256" key="1">
    <source>
        <dbReference type="SAM" id="MobiDB-lite"/>
    </source>
</evidence>
<sequence length="145" mass="15725">MPPLREDSESFDIPPDRDTHAPSSFELQSPRYPKVIATKHASSSLLHPSPWAANVFPRSDDSLVTSSVKLGNLATGLAFTLAVARGGLSAILSPHARRAAFVYGFAATFPLYLPAFLLGAFADHAMRKAPGKGVRRTRSYEYDLP</sequence>
<keyword evidence="2" id="KW-1133">Transmembrane helix</keyword>
<keyword evidence="2" id="KW-0472">Membrane</keyword>
<dbReference type="AlphaFoldDB" id="A0A4D9CTT7"/>
<organism evidence="3 4">
    <name type="scientific">Nannochloropsis salina CCMP1776</name>
    <dbReference type="NCBI Taxonomy" id="1027361"/>
    <lineage>
        <taxon>Eukaryota</taxon>
        <taxon>Sar</taxon>
        <taxon>Stramenopiles</taxon>
        <taxon>Ochrophyta</taxon>
        <taxon>Eustigmatophyceae</taxon>
        <taxon>Eustigmatales</taxon>
        <taxon>Monodopsidaceae</taxon>
        <taxon>Microchloropsis</taxon>
        <taxon>Microchloropsis salina</taxon>
    </lineage>
</organism>
<accession>A0A4D9CTT7</accession>
<keyword evidence="2" id="KW-0812">Transmembrane</keyword>
<reference evidence="3 4" key="1">
    <citation type="submission" date="2019-01" db="EMBL/GenBank/DDBJ databases">
        <title>Nuclear Genome Assembly of the Microalgal Biofuel strain Nannochloropsis salina CCMP1776.</title>
        <authorList>
            <person name="Hovde B."/>
        </authorList>
    </citation>
    <scope>NUCLEOTIDE SEQUENCE [LARGE SCALE GENOMIC DNA]</scope>
    <source>
        <strain evidence="3 4">CCMP1776</strain>
    </source>
</reference>
<protein>
    <submittedName>
        <fullName evidence="3">Uncharacterized protein</fullName>
    </submittedName>
</protein>
<evidence type="ECO:0000256" key="2">
    <source>
        <dbReference type="SAM" id="Phobius"/>
    </source>
</evidence>
<feature type="transmembrane region" description="Helical" evidence="2">
    <location>
        <begin position="100"/>
        <end position="122"/>
    </location>
</feature>
<evidence type="ECO:0000313" key="4">
    <source>
        <dbReference type="Proteomes" id="UP000355283"/>
    </source>
</evidence>
<feature type="compositionally biased region" description="Basic and acidic residues" evidence="1">
    <location>
        <begin position="1"/>
        <end position="20"/>
    </location>
</feature>
<name>A0A4D9CTT7_9STRA</name>
<feature type="region of interest" description="Disordered" evidence="1">
    <location>
        <begin position="1"/>
        <end position="26"/>
    </location>
</feature>
<dbReference type="Proteomes" id="UP000355283">
    <property type="component" value="Unassembled WGS sequence"/>
</dbReference>